<organism evidence="1 2">
    <name type="scientific">Pseudomonas inefficax</name>
    <dbReference type="NCBI Taxonomy" id="2078786"/>
    <lineage>
        <taxon>Bacteria</taxon>
        <taxon>Pseudomonadati</taxon>
        <taxon>Pseudomonadota</taxon>
        <taxon>Gammaproteobacteria</taxon>
        <taxon>Pseudomonadales</taxon>
        <taxon>Pseudomonadaceae</taxon>
        <taxon>Pseudomonas</taxon>
    </lineage>
</organism>
<sequence length="27" mass="3044">MPDERFTMIPHAPLRLFAALTLASASW</sequence>
<feature type="non-terminal residue" evidence="1">
    <location>
        <position position="27"/>
    </location>
</feature>
<evidence type="ECO:0000313" key="2">
    <source>
        <dbReference type="Proteomes" id="UP000294335"/>
    </source>
</evidence>
<dbReference type="AlphaFoldDB" id="A0AAQ1P566"/>
<reference evidence="1 2" key="1">
    <citation type="submission" date="2018-02" db="EMBL/GenBank/DDBJ databases">
        <authorList>
            <person name="Dubost A."/>
        </authorList>
    </citation>
    <scope>NUCLEOTIDE SEQUENCE [LARGE SCALE GENOMIC DNA]</scope>
    <source>
        <strain evidence="2">JV551A3</strain>
    </source>
</reference>
<evidence type="ECO:0000313" key="1">
    <source>
        <dbReference type="EMBL" id="SPO58690.1"/>
    </source>
</evidence>
<comment type="caution">
    <text evidence="1">The sequence shown here is derived from an EMBL/GenBank/DDBJ whole genome shotgun (WGS) entry which is preliminary data.</text>
</comment>
<gene>
    <name evidence="1" type="ORF">JV551A3_V1_0510</name>
</gene>
<accession>A0AAQ1P566</accession>
<name>A0AAQ1P566_9PSED</name>
<dbReference type="EMBL" id="OPYN01000021">
    <property type="protein sequence ID" value="SPO58690.1"/>
    <property type="molecule type" value="Genomic_DNA"/>
</dbReference>
<proteinExistence type="predicted"/>
<protein>
    <submittedName>
        <fullName evidence="1">Uncharacterized protein</fullName>
    </submittedName>
</protein>
<dbReference type="Proteomes" id="UP000294335">
    <property type="component" value="Unassembled WGS sequence"/>
</dbReference>
<keyword evidence="2" id="KW-1185">Reference proteome</keyword>